<evidence type="ECO:0000313" key="7">
    <source>
        <dbReference type="Proteomes" id="UP001648503"/>
    </source>
</evidence>
<comment type="caution">
    <text evidence="6">The sequence shown here is derived from an EMBL/GenBank/DDBJ whole genome shotgun (WGS) entry which is preliminary data.</text>
</comment>
<proteinExistence type="predicted"/>
<evidence type="ECO:0000256" key="1">
    <source>
        <dbReference type="ARBA" id="ARBA00004604"/>
    </source>
</evidence>
<feature type="compositionally biased region" description="Acidic residues" evidence="5">
    <location>
        <begin position="226"/>
        <end position="241"/>
    </location>
</feature>
<dbReference type="Proteomes" id="UP001648503">
    <property type="component" value="Unassembled WGS sequence"/>
</dbReference>
<feature type="compositionally biased region" description="Acidic residues" evidence="5">
    <location>
        <begin position="82"/>
        <end position="96"/>
    </location>
</feature>
<feature type="compositionally biased region" description="Low complexity" evidence="5">
    <location>
        <begin position="197"/>
        <end position="208"/>
    </location>
</feature>
<feature type="compositionally biased region" description="Polar residues" evidence="5">
    <location>
        <begin position="245"/>
        <end position="255"/>
    </location>
</feature>
<keyword evidence="2" id="KW-0597">Phosphoprotein</keyword>
<feature type="compositionally biased region" description="Basic and acidic residues" evidence="5">
    <location>
        <begin position="175"/>
        <end position="188"/>
    </location>
</feature>
<feature type="region of interest" description="Disordered" evidence="5">
    <location>
        <begin position="1019"/>
        <end position="1062"/>
    </location>
</feature>
<feature type="compositionally biased region" description="Polar residues" evidence="5">
    <location>
        <begin position="637"/>
        <end position="647"/>
    </location>
</feature>
<protein>
    <submittedName>
        <fullName evidence="6">Uncharacterized protein</fullName>
    </submittedName>
</protein>
<feature type="region of interest" description="Disordered" evidence="5">
    <location>
        <begin position="535"/>
        <end position="581"/>
    </location>
</feature>
<dbReference type="EMBL" id="JAFCIX010000569">
    <property type="protein sequence ID" value="KAH6586993.1"/>
    <property type="molecule type" value="Genomic_DNA"/>
</dbReference>
<feature type="compositionally biased region" description="Basic and acidic residues" evidence="5">
    <location>
        <begin position="1021"/>
        <end position="1039"/>
    </location>
</feature>
<evidence type="ECO:0000256" key="4">
    <source>
        <dbReference type="SAM" id="Coils"/>
    </source>
</evidence>
<feature type="region of interest" description="Disordered" evidence="5">
    <location>
        <begin position="81"/>
        <end position="266"/>
    </location>
</feature>
<feature type="region of interest" description="Disordered" evidence="5">
    <location>
        <begin position="631"/>
        <end position="663"/>
    </location>
</feature>
<feature type="compositionally biased region" description="Low complexity" evidence="5">
    <location>
        <begin position="17"/>
        <end position="28"/>
    </location>
</feature>
<feature type="compositionally biased region" description="Acidic residues" evidence="5">
    <location>
        <begin position="131"/>
        <end position="156"/>
    </location>
</feature>
<dbReference type="PANTHER" id="PTHR14150:SF12">
    <property type="entry name" value="U3 SMALL NUCLEOLAR RNA-ASSOCIATED PROTEIN 14 HOMOLOG A"/>
    <property type="match status" value="1"/>
</dbReference>
<name>A0ABQ8EUU8_9FUNG</name>
<dbReference type="PANTHER" id="PTHR14150">
    <property type="entry name" value="U3 SMALL NUCLEOLAR RNA-ASSOCIATED PROTEIN 14"/>
    <property type="match status" value="1"/>
</dbReference>
<sequence length="1151" mass="126436">MVGKQVRGRGAHKTGHSRPSSNNSGNRSHSSKNSHRDDTYDVYQEVDSDEDARKLLARRGGGGGAVGRTLDDVGTLDFAVNEVDEDDDEELDDDEAFNSSDEERYGIFFSSKKTEKASRSAKKATPTGELDLNEESDKDESNADSDEDEEEEEGGDYMDISDLLNKDTSLNIKSVSKDATKDSKDLQKSSKQRLKKSSSGISLLLPSDTDSDDDSSKNSDFSDLQEILDAESDAPTDEDPEDMTKLSTVIQSMSRSKQDPLRKRKRLPEVTEAFEESEFGLEAKSQDQTLHARKKIGLQDLLGVIGDDTNFNSLKKQLATHDIDSRKQAVSAPLPHALQDRINRQAAYTEAKKEVSKWTAVVKKNREADTLSFPMNLPQMDNISSGALIGKFAPVTDLEKEIEQMLQQSGLSERKQKQMEELELNKISQEELIERRRELAKMRSVMFYQEQKQKRISKIKSKAYRKIHKKKNTDGELSLEELNGLDPDLAQEKIEKMELARAKERMTLKHKNMGKWAKEMLSKNDMDPESRQALMHQLQKHDELKRRIRGAGSDESDGNDDLMLDGNGNGYGDDPASARQDGLNSLDAMSAEMDGEEQPSGKGLLAMKFMQRGLARQKEEARQSLLRAKKSLLRQETGGNKSDGSQFESDDDDEDMTNSNNVGEYSGRMVFGASSLASNAGALDFDDDEDASFTMDADMNSHHVRASGPVNVDFKPLKLKAKDNSLGSIAGQKAISATSVATQEPSQKPLFQVKSFDIEDEEDIAFIGNANKTKVEPLRAVAAPAAIAAIVADHPTKLSNNKKSKATKPVVDDGTATQGRAFDDHNDPSLGKEDAGAENPWLAGASDGTVQKHLSGASSREHKLSKADKALAKLSREVKASRRDDNTPTNDQELLELEFGGLDGGHQEKTVASHNAAVPDVQVPPQKDVPKPAKADYIDESEDDSDVEMTSSRHARPAMVHSVHANALAQVDLIRMAFANDDVLADFEGEKRRIMQDDAPAAAPAEVPGWGSWAGPGLVAKDGERAGKVSNKGAKEGSKKRGGNAKAAGSIQPSGPRRADSKLQHVMISTKKMKKISKYMLPDVPQGFETGEQYEKMIQMPLGREWNSQSAHSKLVLPRVQTKLGMAIQPLKLPSSKGTTNSKTNKRKSIK</sequence>
<feature type="region of interest" description="Disordered" evidence="5">
    <location>
        <begin position="799"/>
        <end position="845"/>
    </location>
</feature>
<feature type="coiled-coil region" evidence="4">
    <location>
        <begin position="395"/>
        <end position="439"/>
    </location>
</feature>
<organism evidence="6 7">
    <name type="scientific">Batrachochytrium salamandrivorans</name>
    <dbReference type="NCBI Taxonomy" id="1357716"/>
    <lineage>
        <taxon>Eukaryota</taxon>
        <taxon>Fungi</taxon>
        <taxon>Fungi incertae sedis</taxon>
        <taxon>Chytridiomycota</taxon>
        <taxon>Chytridiomycota incertae sedis</taxon>
        <taxon>Chytridiomycetes</taxon>
        <taxon>Rhizophydiales</taxon>
        <taxon>Rhizophydiales incertae sedis</taxon>
        <taxon>Batrachochytrium</taxon>
    </lineage>
</organism>
<dbReference type="Pfam" id="PF04615">
    <property type="entry name" value="Utp14"/>
    <property type="match status" value="1"/>
</dbReference>
<gene>
    <name evidence="6" type="ORF">BASA50_000042</name>
</gene>
<dbReference type="InterPro" id="IPR006709">
    <property type="entry name" value="SSU_processome_Utp14"/>
</dbReference>
<comment type="subcellular location">
    <subcellularLocation>
        <location evidence="1">Nucleus</location>
        <location evidence="1">Nucleolus</location>
    </subcellularLocation>
</comment>
<feature type="compositionally biased region" description="Basic and acidic residues" evidence="5">
    <location>
        <begin position="821"/>
        <end position="835"/>
    </location>
</feature>
<accession>A0ABQ8EUU8</accession>
<evidence type="ECO:0000256" key="5">
    <source>
        <dbReference type="SAM" id="MobiDB-lite"/>
    </source>
</evidence>
<evidence type="ECO:0000313" key="6">
    <source>
        <dbReference type="EMBL" id="KAH6586993.1"/>
    </source>
</evidence>
<keyword evidence="4" id="KW-0175">Coiled coil</keyword>
<feature type="compositionally biased region" description="Basic residues" evidence="5">
    <location>
        <begin position="1"/>
        <end position="16"/>
    </location>
</feature>
<feature type="region of interest" description="Disordered" evidence="5">
    <location>
        <begin position="1129"/>
        <end position="1151"/>
    </location>
</feature>
<reference evidence="6 7" key="1">
    <citation type="submission" date="2021-02" db="EMBL/GenBank/DDBJ databases">
        <title>Variation within the Batrachochytrium salamandrivorans European outbreak.</title>
        <authorList>
            <person name="Kelly M."/>
            <person name="Pasmans F."/>
            <person name="Shea T.P."/>
            <person name="Munoz J.F."/>
            <person name="Carranza S."/>
            <person name="Cuomo C.A."/>
            <person name="Martel A."/>
        </authorList>
    </citation>
    <scope>NUCLEOTIDE SEQUENCE [LARGE SCALE GENOMIC DNA]</scope>
    <source>
        <strain evidence="6 7">AMFP18/2</strain>
    </source>
</reference>
<feature type="region of interest" description="Disordered" evidence="5">
    <location>
        <begin position="1"/>
        <end position="50"/>
    </location>
</feature>
<keyword evidence="7" id="KW-1185">Reference proteome</keyword>
<keyword evidence="3" id="KW-0539">Nucleus</keyword>
<evidence type="ECO:0000256" key="2">
    <source>
        <dbReference type="ARBA" id="ARBA00022553"/>
    </source>
</evidence>
<feature type="compositionally biased region" description="Acidic residues" evidence="5">
    <location>
        <begin position="554"/>
        <end position="563"/>
    </location>
</feature>
<evidence type="ECO:0000256" key="3">
    <source>
        <dbReference type="ARBA" id="ARBA00023242"/>
    </source>
</evidence>